<reference evidence="1" key="1">
    <citation type="submission" date="2018-05" db="EMBL/GenBank/DDBJ databases">
        <authorList>
            <person name="Lanie J.A."/>
            <person name="Ng W.-L."/>
            <person name="Kazmierczak K.M."/>
            <person name="Andrzejewski T.M."/>
            <person name="Davidsen T.M."/>
            <person name="Wayne K.J."/>
            <person name="Tettelin H."/>
            <person name="Glass J.I."/>
            <person name="Rusch D."/>
            <person name="Podicherti R."/>
            <person name="Tsui H.-C.T."/>
            <person name="Winkler M.E."/>
        </authorList>
    </citation>
    <scope>NUCLEOTIDE SEQUENCE</scope>
</reference>
<accession>A0A382D0V1</accession>
<name>A0A382D0V1_9ZZZZ</name>
<evidence type="ECO:0008006" key="2">
    <source>
        <dbReference type="Google" id="ProtNLM"/>
    </source>
</evidence>
<feature type="non-terminal residue" evidence="1">
    <location>
        <position position="110"/>
    </location>
</feature>
<evidence type="ECO:0000313" key="1">
    <source>
        <dbReference type="EMBL" id="SVB32060.1"/>
    </source>
</evidence>
<gene>
    <name evidence="1" type="ORF">METZ01_LOCUS184914</name>
</gene>
<dbReference type="EMBL" id="UINC01037093">
    <property type="protein sequence ID" value="SVB32060.1"/>
    <property type="molecule type" value="Genomic_DNA"/>
</dbReference>
<protein>
    <recommendedName>
        <fullName evidence="2">Tetratricopeptide repeat protein</fullName>
    </recommendedName>
</protein>
<organism evidence="1">
    <name type="scientific">marine metagenome</name>
    <dbReference type="NCBI Taxonomy" id="408172"/>
    <lineage>
        <taxon>unclassified sequences</taxon>
        <taxon>metagenomes</taxon>
        <taxon>ecological metagenomes</taxon>
    </lineage>
</organism>
<dbReference type="PROSITE" id="PS51257">
    <property type="entry name" value="PROKAR_LIPOPROTEIN"/>
    <property type="match status" value="1"/>
</dbReference>
<dbReference type="AlphaFoldDB" id="A0A382D0V1"/>
<proteinExistence type="predicted"/>
<sequence length="110" mass="12858">MEFVRQKARLRRRPRDRYAAFCMWLLLLLVISGCAAGYSRFIGGSLNRLARRDYAGALEKLEKPSGSTNLLLYRLEKGLILHYQGEWEASNDQFERAERLIDRHVRSVSR</sequence>